<dbReference type="Proteomes" id="UP001594288">
    <property type="component" value="Unassembled WGS sequence"/>
</dbReference>
<evidence type="ECO:0000256" key="3">
    <source>
        <dbReference type="ARBA" id="ARBA00022448"/>
    </source>
</evidence>
<gene>
    <name evidence="12" type="primary">secG</name>
    <name evidence="12" type="ORF">ACFL2Z_02335</name>
</gene>
<reference evidence="12 13" key="1">
    <citation type="submission" date="2024-09" db="EMBL/GenBank/DDBJ databases">
        <authorList>
            <person name="D'Angelo T."/>
        </authorList>
    </citation>
    <scope>NUCLEOTIDE SEQUENCE [LARGE SCALE GENOMIC DNA]</scope>
    <source>
        <strain evidence="12">SAG AM-311-F02</strain>
    </source>
</reference>
<keyword evidence="5 10" id="KW-0812">Transmembrane</keyword>
<dbReference type="PANTHER" id="PTHR34182">
    <property type="entry name" value="PROTEIN-EXPORT MEMBRANE PROTEIN SECG"/>
    <property type="match status" value="1"/>
</dbReference>
<keyword evidence="13" id="KW-1185">Reference proteome</keyword>
<dbReference type="PRINTS" id="PR01651">
    <property type="entry name" value="SECGEXPORT"/>
</dbReference>
<proteinExistence type="inferred from homology"/>
<evidence type="ECO:0000256" key="1">
    <source>
        <dbReference type="ARBA" id="ARBA00004651"/>
    </source>
</evidence>
<evidence type="ECO:0000256" key="2">
    <source>
        <dbReference type="ARBA" id="ARBA00008445"/>
    </source>
</evidence>
<feature type="region of interest" description="Disordered" evidence="11">
    <location>
        <begin position="78"/>
        <end position="137"/>
    </location>
</feature>
<feature type="transmembrane region" description="Helical" evidence="10">
    <location>
        <begin position="51"/>
        <end position="74"/>
    </location>
</feature>
<keyword evidence="3 10" id="KW-0813">Transport</keyword>
<evidence type="ECO:0000256" key="8">
    <source>
        <dbReference type="ARBA" id="ARBA00023010"/>
    </source>
</evidence>
<evidence type="ECO:0000256" key="10">
    <source>
        <dbReference type="RuleBase" id="RU365087"/>
    </source>
</evidence>
<comment type="caution">
    <text evidence="12">The sequence shown here is derived from an EMBL/GenBank/DDBJ whole genome shotgun (WGS) entry which is preliminary data.</text>
</comment>
<dbReference type="PANTHER" id="PTHR34182:SF1">
    <property type="entry name" value="PROTEIN-EXPORT MEMBRANE PROTEIN SECG"/>
    <property type="match status" value="1"/>
</dbReference>
<evidence type="ECO:0000256" key="7">
    <source>
        <dbReference type="ARBA" id="ARBA00022989"/>
    </source>
</evidence>
<evidence type="ECO:0000256" key="6">
    <source>
        <dbReference type="ARBA" id="ARBA00022927"/>
    </source>
</evidence>
<keyword evidence="6 10" id="KW-0653">Protein transport</keyword>
<evidence type="ECO:0000313" key="12">
    <source>
        <dbReference type="EMBL" id="MFC1799733.1"/>
    </source>
</evidence>
<evidence type="ECO:0000256" key="5">
    <source>
        <dbReference type="ARBA" id="ARBA00022692"/>
    </source>
</evidence>
<accession>A0ABV6YNV2</accession>
<sequence>MLALLTGIHVLICVSLIIVVLLQTGKGGGMGGVFGGGGGGGSLMGGKGFGGILTKATAGLAIAFMLMSITLTLIPRGSQQSSVRDGLTPVPSGTQQGQDVAPGSMPQGSMPDDFPSDGAAQPTETPAETPEEAPSGE</sequence>
<dbReference type="InterPro" id="IPR004692">
    <property type="entry name" value="SecG"/>
</dbReference>
<evidence type="ECO:0000256" key="4">
    <source>
        <dbReference type="ARBA" id="ARBA00022475"/>
    </source>
</evidence>
<dbReference type="Pfam" id="PF03840">
    <property type="entry name" value="SecG"/>
    <property type="match status" value="1"/>
</dbReference>
<comment type="function">
    <text evidence="10">Involved in protein export. Participates in an early event of protein translocation.</text>
</comment>
<evidence type="ECO:0000256" key="9">
    <source>
        <dbReference type="ARBA" id="ARBA00023136"/>
    </source>
</evidence>
<dbReference type="NCBIfam" id="TIGR00810">
    <property type="entry name" value="secG"/>
    <property type="match status" value="1"/>
</dbReference>
<comment type="similarity">
    <text evidence="2 10">Belongs to the SecG family.</text>
</comment>
<comment type="subcellular location">
    <subcellularLocation>
        <location evidence="1 10">Cell membrane</location>
        <topology evidence="1 10">Multi-pass membrane protein</topology>
    </subcellularLocation>
</comment>
<feature type="compositionally biased region" description="Low complexity" evidence="11">
    <location>
        <begin position="119"/>
        <end position="128"/>
    </location>
</feature>
<keyword evidence="9 10" id="KW-0472">Membrane</keyword>
<keyword evidence="4 10" id="KW-1003">Cell membrane</keyword>
<organism evidence="12 13">
    <name type="scientific">Eiseniibacteriota bacterium</name>
    <dbReference type="NCBI Taxonomy" id="2212470"/>
    <lineage>
        <taxon>Bacteria</taxon>
        <taxon>Candidatus Eiseniibacteriota</taxon>
    </lineage>
</organism>
<keyword evidence="8 10" id="KW-0811">Translocation</keyword>
<evidence type="ECO:0000313" key="13">
    <source>
        <dbReference type="Proteomes" id="UP001594288"/>
    </source>
</evidence>
<evidence type="ECO:0000256" key="11">
    <source>
        <dbReference type="SAM" id="MobiDB-lite"/>
    </source>
</evidence>
<protein>
    <recommendedName>
        <fullName evidence="10">Protein-export membrane protein SecG</fullName>
    </recommendedName>
</protein>
<name>A0ABV6YNV2_UNCEI</name>
<comment type="caution">
    <text evidence="10">Lacks conserved residue(s) required for the propagation of feature annotation.</text>
</comment>
<keyword evidence="7 10" id="KW-1133">Transmembrane helix</keyword>
<dbReference type="EMBL" id="JBHPEI010000026">
    <property type="protein sequence ID" value="MFC1799733.1"/>
    <property type="molecule type" value="Genomic_DNA"/>
</dbReference>